<evidence type="ECO:0000313" key="8">
    <source>
        <dbReference type="EMBL" id="KAL3400353.1"/>
    </source>
</evidence>
<comment type="similarity">
    <text evidence="2">Belongs to the YIP1 family.</text>
</comment>
<dbReference type="EMBL" id="JBJJXI010000051">
    <property type="protein sequence ID" value="KAL3400353.1"/>
    <property type="molecule type" value="Genomic_DNA"/>
</dbReference>
<feature type="transmembrane region" description="Helical" evidence="7">
    <location>
        <begin position="153"/>
        <end position="171"/>
    </location>
</feature>
<keyword evidence="9" id="KW-1185">Reference proteome</keyword>
<evidence type="ECO:0000256" key="4">
    <source>
        <dbReference type="ARBA" id="ARBA00022989"/>
    </source>
</evidence>
<comment type="caution">
    <text evidence="8">The sequence shown here is derived from an EMBL/GenBank/DDBJ whole genome shotgun (WGS) entry which is preliminary data.</text>
</comment>
<sequence length="260" mass="28484">MSGYPQQDNFSWSPPPDNQYNFDSNSFGQPNQQFEFANYGDQTTGEYGAYNQQEYLNPNQSTYSGDLYTPDNYNQGNTFTDEEDEPPLLEELGIDPDRIIQKTLAVLNPFHRRGQTDDANYLLQDADLAGPLAFCLALASFLVLAGSKAHFGYVYGLAVTSCLLMYILQYLMSSSGNVTLASVASVLGYCILPVVGLAGIGIFTSLKGPGGLIFAVVAVLWATLSSSRLFCAMSGEEKQRLLIAYPCLLLYGVFTLIVIF</sequence>
<keyword evidence="3 7" id="KW-0812">Transmembrane</keyword>
<evidence type="ECO:0000256" key="2">
    <source>
        <dbReference type="ARBA" id="ARBA00010596"/>
    </source>
</evidence>
<feature type="transmembrane region" description="Helical" evidence="7">
    <location>
        <begin position="242"/>
        <end position="259"/>
    </location>
</feature>
<keyword evidence="4 7" id="KW-1133">Transmembrane helix</keyword>
<dbReference type="PANTHER" id="PTHR21236">
    <property type="entry name" value="GOLGI MEMBRANE PROTEIN YIP1"/>
    <property type="match status" value="1"/>
</dbReference>
<comment type="subcellular location">
    <subcellularLocation>
        <location evidence="1">Membrane</location>
        <topology evidence="1">Multi-pass membrane protein</topology>
    </subcellularLocation>
</comment>
<evidence type="ECO:0000256" key="1">
    <source>
        <dbReference type="ARBA" id="ARBA00004141"/>
    </source>
</evidence>
<evidence type="ECO:0000256" key="3">
    <source>
        <dbReference type="ARBA" id="ARBA00022692"/>
    </source>
</evidence>
<feature type="transmembrane region" description="Helical" evidence="7">
    <location>
        <begin position="212"/>
        <end position="230"/>
    </location>
</feature>
<evidence type="ECO:0000256" key="6">
    <source>
        <dbReference type="SAM" id="MobiDB-lite"/>
    </source>
</evidence>
<evidence type="ECO:0000313" key="9">
    <source>
        <dbReference type="Proteomes" id="UP001627154"/>
    </source>
</evidence>
<feature type="transmembrane region" description="Helical" evidence="7">
    <location>
        <begin position="128"/>
        <end position="147"/>
    </location>
</feature>
<dbReference type="Proteomes" id="UP001627154">
    <property type="component" value="Unassembled WGS sequence"/>
</dbReference>
<feature type="transmembrane region" description="Helical" evidence="7">
    <location>
        <begin position="183"/>
        <end position="206"/>
    </location>
</feature>
<reference evidence="8 9" key="1">
    <citation type="journal article" date="2024" name="bioRxiv">
        <title>A reference genome for Trichogramma kaykai: A tiny desert-dwelling parasitoid wasp with competing sex-ratio distorters.</title>
        <authorList>
            <person name="Culotta J."/>
            <person name="Lindsey A.R."/>
        </authorList>
    </citation>
    <scope>NUCLEOTIDE SEQUENCE [LARGE SCALE GENOMIC DNA]</scope>
    <source>
        <strain evidence="8 9">KSX58</strain>
    </source>
</reference>
<gene>
    <name evidence="8" type="ORF">TKK_006224</name>
</gene>
<evidence type="ECO:0000256" key="7">
    <source>
        <dbReference type="SAM" id="Phobius"/>
    </source>
</evidence>
<accession>A0ABD2X649</accession>
<organism evidence="8 9">
    <name type="scientific">Trichogramma kaykai</name>
    <dbReference type="NCBI Taxonomy" id="54128"/>
    <lineage>
        <taxon>Eukaryota</taxon>
        <taxon>Metazoa</taxon>
        <taxon>Ecdysozoa</taxon>
        <taxon>Arthropoda</taxon>
        <taxon>Hexapoda</taxon>
        <taxon>Insecta</taxon>
        <taxon>Pterygota</taxon>
        <taxon>Neoptera</taxon>
        <taxon>Endopterygota</taxon>
        <taxon>Hymenoptera</taxon>
        <taxon>Apocrita</taxon>
        <taxon>Proctotrupomorpha</taxon>
        <taxon>Chalcidoidea</taxon>
        <taxon>Trichogrammatidae</taxon>
        <taxon>Trichogramma</taxon>
    </lineage>
</organism>
<proteinExistence type="inferred from homology"/>
<protein>
    <recommendedName>
        <fullName evidence="10">Protein YIPF</fullName>
    </recommendedName>
</protein>
<evidence type="ECO:0000256" key="5">
    <source>
        <dbReference type="ARBA" id="ARBA00023136"/>
    </source>
</evidence>
<dbReference type="GO" id="GO:0016020">
    <property type="term" value="C:membrane"/>
    <property type="evidence" value="ECO:0007669"/>
    <property type="project" value="UniProtKB-SubCell"/>
</dbReference>
<keyword evidence="5 7" id="KW-0472">Membrane</keyword>
<evidence type="ECO:0008006" key="10">
    <source>
        <dbReference type="Google" id="ProtNLM"/>
    </source>
</evidence>
<name>A0ABD2X649_9HYME</name>
<dbReference type="PANTHER" id="PTHR21236:SF2">
    <property type="entry name" value="PROTEIN YIPF"/>
    <property type="match status" value="1"/>
</dbReference>
<dbReference type="AlphaFoldDB" id="A0ABD2X649"/>
<dbReference type="InterPro" id="IPR045231">
    <property type="entry name" value="Yip1/4-like"/>
</dbReference>
<feature type="region of interest" description="Disordered" evidence="6">
    <location>
        <begin position="1"/>
        <end position="31"/>
    </location>
</feature>